<comment type="caution">
    <text evidence="2">The sequence shown here is derived from an EMBL/GenBank/DDBJ whole genome shotgun (WGS) entry which is preliminary data.</text>
</comment>
<evidence type="ECO:0000313" key="3">
    <source>
        <dbReference type="Proteomes" id="UP000198211"/>
    </source>
</evidence>
<evidence type="ECO:0000256" key="1">
    <source>
        <dbReference type="SAM" id="MobiDB-lite"/>
    </source>
</evidence>
<dbReference type="Pfam" id="PF00612">
    <property type="entry name" value="IQ"/>
    <property type="match status" value="3"/>
</dbReference>
<dbReference type="Proteomes" id="UP000198211">
    <property type="component" value="Unassembled WGS sequence"/>
</dbReference>
<dbReference type="OrthoDB" id="110642at2759"/>
<keyword evidence="3" id="KW-1185">Reference proteome</keyword>
<accession>A0A225WZD0</accession>
<reference evidence="3" key="1">
    <citation type="submission" date="2017-03" db="EMBL/GenBank/DDBJ databases">
        <title>Phytopthora megakarya and P. palmivora, two closely related causual agents of cacao black pod achieved similar genome size and gene model numbers by different mechanisms.</title>
        <authorList>
            <person name="Ali S."/>
            <person name="Shao J."/>
            <person name="Larry D.J."/>
            <person name="Kronmiller B."/>
            <person name="Shen D."/>
            <person name="Strem M.D."/>
            <person name="Melnick R.L."/>
            <person name="Guiltinan M.J."/>
            <person name="Tyler B.M."/>
            <person name="Meinhardt L.W."/>
            <person name="Bailey B.A."/>
        </authorList>
    </citation>
    <scope>NUCLEOTIDE SEQUENCE [LARGE SCALE GENOMIC DNA]</scope>
    <source>
        <strain evidence="3">zdho120</strain>
    </source>
</reference>
<dbReference type="EMBL" id="NBNE01000074">
    <property type="protein sequence ID" value="OWZ23274.1"/>
    <property type="molecule type" value="Genomic_DNA"/>
</dbReference>
<dbReference type="PROSITE" id="PS50096">
    <property type="entry name" value="IQ"/>
    <property type="match status" value="3"/>
</dbReference>
<feature type="region of interest" description="Disordered" evidence="1">
    <location>
        <begin position="192"/>
        <end position="227"/>
    </location>
</feature>
<protein>
    <submittedName>
        <fullName evidence="2">Myosin-VIIa</fullName>
    </submittedName>
</protein>
<dbReference type="SMART" id="SM00015">
    <property type="entry name" value="IQ"/>
    <property type="match status" value="3"/>
</dbReference>
<dbReference type="InterPro" id="IPR000048">
    <property type="entry name" value="IQ_motif_EF-hand-BS"/>
</dbReference>
<dbReference type="Gene3D" id="1.20.5.190">
    <property type="match status" value="1"/>
</dbReference>
<sequence length="227" mass="26631">MKKYQTIARAHEKLKEALQYRRQVHQGLEKLFSTFHLVVLRGAQFRWYDQVQKEKMIHGAATKLQRVYRAHQLRARFVQIRESCLMVQRVIRAYLARGRYAELRRRKFQELSIHQRHAAATTIQRYARGYQIRLWFRDVLFKLRERFRCANCGAIEPGGAYCKYCGRHRTTFGPLSNVLQLHEKWPLGRSVFSSPAGPDEPSLRKPKVPLRASSNNVRSAFKCAATS</sequence>
<gene>
    <name evidence="2" type="ORF">PHMEG_0001860</name>
</gene>
<dbReference type="AlphaFoldDB" id="A0A225WZD0"/>
<organism evidence="2 3">
    <name type="scientific">Phytophthora megakarya</name>
    <dbReference type="NCBI Taxonomy" id="4795"/>
    <lineage>
        <taxon>Eukaryota</taxon>
        <taxon>Sar</taxon>
        <taxon>Stramenopiles</taxon>
        <taxon>Oomycota</taxon>
        <taxon>Peronosporomycetes</taxon>
        <taxon>Peronosporales</taxon>
        <taxon>Peronosporaceae</taxon>
        <taxon>Phytophthora</taxon>
    </lineage>
</organism>
<proteinExistence type="predicted"/>
<evidence type="ECO:0000313" key="2">
    <source>
        <dbReference type="EMBL" id="OWZ23274.1"/>
    </source>
</evidence>
<name>A0A225WZD0_9STRA</name>